<dbReference type="EMBL" id="CAMXCT020001544">
    <property type="protein sequence ID" value="CAL1144405.1"/>
    <property type="molecule type" value="Genomic_DNA"/>
</dbReference>
<keyword evidence="2" id="KW-0812">Transmembrane</keyword>
<feature type="transmembrane region" description="Helical" evidence="2">
    <location>
        <begin position="144"/>
        <end position="167"/>
    </location>
</feature>
<reference evidence="3" key="1">
    <citation type="submission" date="2022-10" db="EMBL/GenBank/DDBJ databases">
        <authorList>
            <person name="Chen Y."/>
            <person name="Dougan E. K."/>
            <person name="Chan C."/>
            <person name="Rhodes N."/>
            <person name="Thang M."/>
        </authorList>
    </citation>
    <scope>NUCLEOTIDE SEQUENCE</scope>
</reference>
<feature type="region of interest" description="Disordered" evidence="1">
    <location>
        <begin position="1426"/>
        <end position="1450"/>
    </location>
</feature>
<dbReference type="EMBL" id="CAMXCT030001544">
    <property type="protein sequence ID" value="CAL4778342.1"/>
    <property type="molecule type" value="Genomic_DNA"/>
</dbReference>
<dbReference type="SUPFAM" id="SSF103473">
    <property type="entry name" value="MFS general substrate transporter"/>
    <property type="match status" value="1"/>
</dbReference>
<dbReference type="EMBL" id="CAMXCT010001544">
    <property type="protein sequence ID" value="CAI3991030.1"/>
    <property type="molecule type" value="Genomic_DNA"/>
</dbReference>
<protein>
    <submittedName>
        <fullName evidence="3">Uncharacterized protein</fullName>
    </submittedName>
</protein>
<feature type="transmembrane region" description="Helical" evidence="2">
    <location>
        <begin position="496"/>
        <end position="513"/>
    </location>
</feature>
<feature type="region of interest" description="Disordered" evidence="1">
    <location>
        <begin position="249"/>
        <end position="362"/>
    </location>
</feature>
<name>A0A9P1CGH3_9DINO</name>
<evidence type="ECO:0000256" key="2">
    <source>
        <dbReference type="SAM" id="Phobius"/>
    </source>
</evidence>
<gene>
    <name evidence="3" type="ORF">C1SCF055_LOCUS17966</name>
</gene>
<dbReference type="Proteomes" id="UP001152797">
    <property type="component" value="Unassembled WGS sequence"/>
</dbReference>
<dbReference type="InterPro" id="IPR036259">
    <property type="entry name" value="MFS_trans_sf"/>
</dbReference>
<feature type="compositionally biased region" description="Basic and acidic residues" evidence="1">
    <location>
        <begin position="1350"/>
        <end position="1391"/>
    </location>
</feature>
<feature type="compositionally biased region" description="Low complexity" evidence="1">
    <location>
        <begin position="341"/>
        <end position="358"/>
    </location>
</feature>
<keyword evidence="2" id="KW-1133">Transmembrane helix</keyword>
<feature type="transmembrane region" description="Helical" evidence="2">
    <location>
        <begin position="1660"/>
        <end position="1683"/>
    </location>
</feature>
<organism evidence="3">
    <name type="scientific">Cladocopium goreaui</name>
    <dbReference type="NCBI Taxonomy" id="2562237"/>
    <lineage>
        <taxon>Eukaryota</taxon>
        <taxon>Sar</taxon>
        <taxon>Alveolata</taxon>
        <taxon>Dinophyceae</taxon>
        <taxon>Suessiales</taxon>
        <taxon>Symbiodiniaceae</taxon>
        <taxon>Cladocopium</taxon>
    </lineage>
</organism>
<feature type="compositionally biased region" description="Polar residues" evidence="1">
    <location>
        <begin position="252"/>
        <end position="264"/>
    </location>
</feature>
<evidence type="ECO:0000313" key="3">
    <source>
        <dbReference type="EMBL" id="CAI3991030.1"/>
    </source>
</evidence>
<feature type="transmembrane region" description="Helical" evidence="2">
    <location>
        <begin position="20"/>
        <end position="44"/>
    </location>
</feature>
<feature type="transmembrane region" description="Helical" evidence="2">
    <location>
        <begin position="586"/>
        <end position="614"/>
    </location>
</feature>
<comment type="caution">
    <text evidence="3">The sequence shown here is derived from an EMBL/GenBank/DDBJ whole genome shotgun (WGS) entry which is preliminary data.</text>
</comment>
<keyword evidence="2" id="KW-0472">Membrane</keyword>
<feature type="region of interest" description="Disordered" evidence="1">
    <location>
        <begin position="739"/>
        <end position="760"/>
    </location>
</feature>
<feature type="compositionally biased region" description="Polar residues" evidence="1">
    <location>
        <begin position="1392"/>
        <end position="1405"/>
    </location>
</feature>
<feature type="compositionally biased region" description="Low complexity" evidence="1">
    <location>
        <begin position="1436"/>
        <end position="1447"/>
    </location>
</feature>
<feature type="region of interest" description="Disordered" evidence="1">
    <location>
        <begin position="1882"/>
        <end position="1905"/>
    </location>
</feature>
<evidence type="ECO:0000313" key="5">
    <source>
        <dbReference type="Proteomes" id="UP001152797"/>
    </source>
</evidence>
<feature type="transmembrane region" description="Helical" evidence="2">
    <location>
        <begin position="81"/>
        <end position="104"/>
    </location>
</feature>
<accession>A0A9P1CGH3</accession>
<feature type="transmembrane region" description="Helical" evidence="2">
    <location>
        <begin position="1575"/>
        <end position="1608"/>
    </location>
</feature>
<sequence>MAEALDDLDDFDDELEELSWSWRYVSLCLLIPTLNGFINGYCWAGLSLHYREMGWSIARVGTASTFGFIGRIVCQKIQVRYGFWVMIPLGLIHLILTMTGVIFFDQEWAVILEVAALQSLDGAITNEGLAFDAFGRTEDLARQAAATVLAMFTISGALSVPIAGALYDNVGGWQSMSVAHLVCQGLLFVLFTTEPGVRESLQGFFFKEKSTADDDKEDPVLINVVPVASSAKQVPNTEDMLLEDLENLPGQVPTSKKSAQQSPPRSVEPETVSHSDPPTQLQVEKGRTRADSDNSANSDKSGQSKGELQRPDRSSFRSGGTNPGRLQRADRRSLRSGVTNATGATLRTAHTARTARTAQSSKTLLSRITNLKDSDNFQYHPAAMGALEPRVARRSGLSSGTHQTEVEEAKSIPKDTILPALMISLCCFNNTVCYIIELGTFVLFFKEYHRWNSAMGIGLAQSAGDLSAAFVMKLLPSGSSDGTSEVGFCRRIFMQPYNLSWLVMFWVFCNLGMASPWLAAAVTAQVLMGSLFVYNAKFTTDLNLFYSLGDNGVFLTMQVWCKTAHAIGACGSSFLGPLIYSEVSPVAPFLVATGVSATTFVAFSAFFAFCVGLLDMESAEEQRARRKGKKRISTWERLPCSWRYVNLCLLVPMLNGFINGYCWAGLALHYRDMGWPIARESWRLLRSHHGKIMGSSYVQKIFFRDFCCVDLGILEWGDSVHAHRSSAKRIRESFWEAVDSREAEQDTPSPNLPDLEEEDLSEPVVTLQPKAKALRFPAATANAAATLDPALLAFGLDFVLLAETHSSLLVKAELFANPAQQDVTLNLVPLTDTEFLQRLEVNPKSDGAGINKGLTLWHPLTLTWTGWILDSTLPSHGYFILIQFKPPSFQNPTRFLPHHVSQPLMARLEFKEYSPLRLLLKLPKLPCLKAHSIPHTKFPLKMVQLLLPQPPQKMEHALDSQGTSRLLLTTRSFKSSTWNLIVFRFGKHDPAAVSEAQKEAQGLVDAGTWDYKNVIPRQTACSRSTTEAEAIALATALFGGAIPAQESLSELLGVPCDCSLSKLEYEISSHKEVGTVYRVWGEKRPRKAASEDTFVPFYGVSREWAVISEVAALQSLDGAISFEGMTFDAFGRTEDLARQAATTMLSTFIISGALLFVQSHARVICKEESAQTDTQNDAGSAKEDQLRDKRQAIKLRFQLQGRSMNLGGWQSMSVAHLACQGLLFILVMTEPSLRMSLREFFSKDSLLNRRSLKHATTSVPAHGIAFGLQERSAASPDILVNVVPSSPATKAGSHPEEDMRLEDLENLPGQVLTSQTSSNQNPSRPSVRFSIVEPESAPSDLPVQPEIENRTRADSDHSAHKSYQAKDGKTVRSSHKSDQSEGELQRPDRSSFRSGGTNPTGQVLTSCEEKRTPALLSVDLVSGRHSGASSGRVYHTGRSSRTSSSGRVYNTGESLRTGMSLLETRVARRRSGLSHQTAEEAEAKSIPKDTILPVLMISLCCFNNTVCNIMEVGIFALFFEEYHGWNSAMAIGLAQSAGDLSAALLLRVLPSGTNDGTSEVGFCRRIFMQPYNLSWLVLFWALCNLAMASPWLVAAVTAQVLMGSLFVYSLKFTTDLSLFYSLGDNGVLLTMQVWCKTAHNAGACFSSVVGPLIYSEVSPVAPFLVAGSVSATTLVVFSAFFAYRVGLLNMESAEEQRARHKGIKRSRRVAGRVVEVTSETVVLSGQPGDFEGVPNAHTVPSQTGSDSLSFLSVPAGVVTAQLPSGWKKPLDLPSAAACSGMWESLGGVEEEEDASSDGSEAEVIRGCGQSKGFLRPGGNSGASSVHAYMRSGGECMYSGESARVLCRVKGITRNMSFCFPPQWAISRRARNRLMHARNGNTYSQFAASSSKGRGKTKTKGQQTQADAILSPEIQEEMFRNAIKDAMPEAAKRRLEPRVVPAEWKSPVLHHSEMTSAGGICSAPKQCIPDLLRQIGYTQAPTAMLCTQHPQELGLHGYPVQELTCTFQVREDDGTEKSIFVDDILFNSALANLSHKMQQLPNPSVIEPGLS</sequence>
<proteinExistence type="predicted"/>
<evidence type="ECO:0000313" key="4">
    <source>
        <dbReference type="EMBL" id="CAL4778342.1"/>
    </source>
</evidence>
<reference evidence="4 5" key="2">
    <citation type="submission" date="2024-05" db="EMBL/GenBank/DDBJ databases">
        <authorList>
            <person name="Chen Y."/>
            <person name="Shah S."/>
            <person name="Dougan E. K."/>
            <person name="Thang M."/>
            <person name="Chan C."/>
        </authorList>
    </citation>
    <scope>NUCLEOTIDE SEQUENCE [LARGE SCALE GENOMIC DNA]</scope>
</reference>
<evidence type="ECO:0000256" key="1">
    <source>
        <dbReference type="SAM" id="MobiDB-lite"/>
    </source>
</evidence>
<feature type="region of interest" description="Disordered" evidence="1">
    <location>
        <begin position="1350"/>
        <end position="1409"/>
    </location>
</feature>
<keyword evidence="5" id="KW-1185">Reference proteome</keyword>